<evidence type="ECO:0000256" key="7">
    <source>
        <dbReference type="ARBA" id="ARBA00022840"/>
    </source>
</evidence>
<comment type="catalytic activity">
    <reaction evidence="11">
        <text>alpha-D-galactose + ATP = alpha-D-galactose 1-phosphate + ADP + H(+)</text>
        <dbReference type="Rhea" id="RHEA:13553"/>
        <dbReference type="ChEBI" id="CHEBI:15378"/>
        <dbReference type="ChEBI" id="CHEBI:28061"/>
        <dbReference type="ChEBI" id="CHEBI:30616"/>
        <dbReference type="ChEBI" id="CHEBI:58336"/>
        <dbReference type="ChEBI" id="CHEBI:456216"/>
        <dbReference type="EC" id="2.7.1.6"/>
    </reaction>
</comment>
<evidence type="ECO:0000256" key="12">
    <source>
        <dbReference type="NCBIfam" id="TIGR00131"/>
    </source>
</evidence>
<keyword evidence="10 11" id="KW-0119">Carbohydrate metabolism</keyword>
<keyword evidence="4 11" id="KW-0479">Metal-binding</keyword>
<dbReference type="Gene3D" id="3.30.70.890">
    <property type="entry name" value="GHMP kinase, C-terminal domain"/>
    <property type="match status" value="1"/>
</dbReference>
<feature type="domain" description="GHMP kinase N-terminal" evidence="13">
    <location>
        <begin position="95"/>
        <end position="180"/>
    </location>
</feature>
<dbReference type="Pfam" id="PF00288">
    <property type="entry name" value="GHMP_kinases_N"/>
    <property type="match status" value="1"/>
</dbReference>
<dbReference type="GO" id="GO:0006012">
    <property type="term" value="P:galactose metabolic process"/>
    <property type="evidence" value="ECO:0007669"/>
    <property type="project" value="UniProtKB-UniRule"/>
</dbReference>
<dbReference type="AlphaFoldDB" id="A0A4U1IWX7"/>
<reference evidence="16 17" key="1">
    <citation type="submission" date="2019-04" db="EMBL/GenBank/DDBJ databases">
        <authorList>
            <person name="Li Y."/>
            <person name="Wang J."/>
        </authorList>
    </citation>
    <scope>NUCLEOTIDE SEQUENCE [LARGE SCALE GENOMIC DNA]</scope>
    <source>
        <strain evidence="16 17">DSM 14668</strain>
    </source>
</reference>
<protein>
    <recommendedName>
        <fullName evidence="11 12">Galactokinase</fullName>
        <ecNumber evidence="11 12">2.7.1.6</ecNumber>
    </recommendedName>
    <alternativeName>
        <fullName evidence="11">Galactose kinase</fullName>
    </alternativeName>
</protein>
<dbReference type="Proteomes" id="UP000309215">
    <property type="component" value="Unassembled WGS sequence"/>
</dbReference>
<dbReference type="RefSeq" id="WP_136934237.1">
    <property type="nucleotide sequence ID" value="NZ_SSMQ01000061.1"/>
</dbReference>
<dbReference type="SUPFAM" id="SSF54211">
    <property type="entry name" value="Ribosomal protein S5 domain 2-like"/>
    <property type="match status" value="1"/>
</dbReference>
<dbReference type="Gene3D" id="3.30.230.10">
    <property type="match status" value="1"/>
</dbReference>
<evidence type="ECO:0000256" key="5">
    <source>
        <dbReference type="ARBA" id="ARBA00022741"/>
    </source>
</evidence>
<keyword evidence="8 11" id="KW-0460">Magnesium</keyword>
<dbReference type="InterPro" id="IPR019539">
    <property type="entry name" value="GalKase_N"/>
</dbReference>
<dbReference type="InterPro" id="IPR006203">
    <property type="entry name" value="GHMP_knse_ATP-bd_CS"/>
</dbReference>
<evidence type="ECO:0000259" key="15">
    <source>
        <dbReference type="Pfam" id="PF10509"/>
    </source>
</evidence>
<dbReference type="InterPro" id="IPR006206">
    <property type="entry name" value="Mevalonate/galactokinase"/>
</dbReference>
<dbReference type="Pfam" id="PF10509">
    <property type="entry name" value="GalKase_gal_bdg"/>
    <property type="match status" value="1"/>
</dbReference>
<feature type="domain" description="Galactokinase N-terminal" evidence="15">
    <location>
        <begin position="10"/>
        <end position="60"/>
    </location>
</feature>
<evidence type="ECO:0000256" key="3">
    <source>
        <dbReference type="ARBA" id="ARBA00022679"/>
    </source>
</evidence>
<dbReference type="InterPro" id="IPR020568">
    <property type="entry name" value="Ribosomal_Su5_D2-typ_SF"/>
</dbReference>
<dbReference type="PANTHER" id="PTHR10457:SF7">
    <property type="entry name" value="GALACTOKINASE-RELATED"/>
    <property type="match status" value="1"/>
</dbReference>
<dbReference type="PRINTS" id="PR00473">
    <property type="entry name" value="GALCTOKINASE"/>
</dbReference>
<evidence type="ECO:0000313" key="17">
    <source>
        <dbReference type="Proteomes" id="UP000309215"/>
    </source>
</evidence>
<feature type="binding site" evidence="11">
    <location>
        <begin position="124"/>
        <end position="130"/>
    </location>
    <ligand>
        <name>ATP</name>
        <dbReference type="ChEBI" id="CHEBI:30616"/>
    </ligand>
</feature>
<evidence type="ECO:0000259" key="14">
    <source>
        <dbReference type="Pfam" id="PF08544"/>
    </source>
</evidence>
<dbReference type="InterPro" id="IPR000705">
    <property type="entry name" value="Galactokinase"/>
</dbReference>
<dbReference type="OrthoDB" id="250531at2"/>
<proteinExistence type="inferred from homology"/>
<dbReference type="EMBL" id="SSMQ01000061">
    <property type="protein sequence ID" value="TKC98994.1"/>
    <property type="molecule type" value="Genomic_DNA"/>
</dbReference>
<comment type="caution">
    <text evidence="16">The sequence shown here is derived from an EMBL/GenBank/DDBJ whole genome shotgun (WGS) entry which is preliminary data.</text>
</comment>
<feature type="domain" description="GHMP kinase C-terminal" evidence="14">
    <location>
        <begin position="284"/>
        <end position="365"/>
    </location>
</feature>
<keyword evidence="2 11" id="KW-0963">Cytoplasm</keyword>
<keyword evidence="3 11" id="KW-0808">Transferase</keyword>
<dbReference type="FunFam" id="3.30.230.10:FF:000017">
    <property type="entry name" value="Galactokinase"/>
    <property type="match status" value="1"/>
</dbReference>
<dbReference type="GO" id="GO:0005524">
    <property type="term" value="F:ATP binding"/>
    <property type="evidence" value="ECO:0007669"/>
    <property type="project" value="UniProtKB-UniRule"/>
</dbReference>
<dbReference type="EC" id="2.7.1.6" evidence="11 12"/>
<evidence type="ECO:0000259" key="13">
    <source>
        <dbReference type="Pfam" id="PF00288"/>
    </source>
</evidence>
<evidence type="ECO:0000256" key="2">
    <source>
        <dbReference type="ARBA" id="ARBA00022490"/>
    </source>
</evidence>
<keyword evidence="6 11" id="KW-0418">Kinase</keyword>
<keyword evidence="17" id="KW-1185">Reference proteome</keyword>
<comment type="caution">
    <text evidence="11">Lacks conserved residue(s) required for the propagation of feature annotation.</text>
</comment>
<keyword evidence="7 11" id="KW-0067">ATP-binding</keyword>
<comment type="similarity">
    <text evidence="1 11">Belongs to the GHMP kinase family. GalK subfamily.</text>
</comment>
<evidence type="ECO:0000256" key="6">
    <source>
        <dbReference type="ARBA" id="ARBA00022777"/>
    </source>
</evidence>
<dbReference type="PANTHER" id="PTHR10457">
    <property type="entry name" value="MEVALONATE KINASE/GALACTOKINASE"/>
    <property type="match status" value="1"/>
</dbReference>
<dbReference type="InterPro" id="IPR019741">
    <property type="entry name" value="Galactokinase_CS"/>
</dbReference>
<dbReference type="InterPro" id="IPR006204">
    <property type="entry name" value="GHMP_kinase_N_dom"/>
</dbReference>
<dbReference type="UniPathway" id="UPA00214"/>
<evidence type="ECO:0000313" key="16">
    <source>
        <dbReference type="EMBL" id="TKC98994.1"/>
    </source>
</evidence>
<comment type="pathway">
    <text evidence="11">Carbohydrate metabolism; galactose metabolism.</text>
</comment>
<dbReference type="NCBIfam" id="TIGR00131">
    <property type="entry name" value="gal_kin"/>
    <property type="match status" value="1"/>
</dbReference>
<evidence type="ECO:0000256" key="8">
    <source>
        <dbReference type="ARBA" id="ARBA00022842"/>
    </source>
</evidence>
<dbReference type="InterPro" id="IPR036554">
    <property type="entry name" value="GHMP_kinase_C_sf"/>
</dbReference>
<feature type="active site" description="Proton acceptor" evidence="11">
    <location>
        <position position="174"/>
    </location>
</feature>
<dbReference type="Pfam" id="PF08544">
    <property type="entry name" value="GHMP_kinases_C"/>
    <property type="match status" value="1"/>
</dbReference>
<dbReference type="PROSITE" id="PS00627">
    <property type="entry name" value="GHMP_KINASES_ATP"/>
    <property type="match status" value="1"/>
</dbReference>
<gene>
    <name evidence="11 16" type="primary">galK</name>
    <name evidence="16" type="ORF">E8A74_39215</name>
</gene>
<dbReference type="GO" id="GO:0000287">
    <property type="term" value="F:magnesium ion binding"/>
    <property type="evidence" value="ECO:0007669"/>
    <property type="project" value="UniProtKB-UniRule"/>
</dbReference>
<keyword evidence="9 11" id="KW-0299">Galactose metabolism</keyword>
<evidence type="ECO:0000256" key="11">
    <source>
        <dbReference type="HAMAP-Rule" id="MF_00246"/>
    </source>
</evidence>
<dbReference type="HAMAP" id="MF_00246">
    <property type="entry name" value="Galactokinase"/>
    <property type="match status" value="1"/>
</dbReference>
<dbReference type="PRINTS" id="PR00959">
    <property type="entry name" value="MEVGALKINASE"/>
</dbReference>
<comment type="subcellular location">
    <subcellularLocation>
        <location evidence="11">Cytoplasm</location>
    </subcellularLocation>
</comment>
<feature type="binding site" evidence="11">
    <location>
        <begin position="36"/>
        <end position="39"/>
    </location>
    <ligand>
        <name>substrate</name>
    </ligand>
</feature>
<keyword evidence="5 11" id="KW-0547">Nucleotide-binding</keyword>
<evidence type="ECO:0000256" key="10">
    <source>
        <dbReference type="ARBA" id="ARBA00023277"/>
    </source>
</evidence>
<sequence length="389" mass="41117">MRNTIDLRSAFHARFGYNGPAPRVFFAPGRVNLIGEHTDYNDGFVLPVALEVGVTVLAAPRDDRCIRVHGLDFDQTVEFDLDHPGPGQTGRWTDYIEGVAHMVDARVQALRGADLLVAGDVPRGAGLSSSAALEIGTGFALLSLAGATVDRVALALAGQAAEHTFVGTRCGIMDQLVSACARADAALLVDCRSLAMEAVPLPGGPVAILVSDTRKKHALATSEYNTRRAECERGVALLRGALPRIRALRDVTEGAFAEHASLLPEPLVRRVRHVVTENARTQSAAEALRRGDVAAVGALFVASHRSLQHDYEVSCPELDTLVDLADAQAGVHGARMTGGGFGGSTVSLVDESALDAVMAAVRDGYRSRFGVEPGFLVTRGGEGAREIRG</sequence>
<feature type="binding site" evidence="11">
    <location>
        <position position="162"/>
    </location>
    <ligand>
        <name>Mg(2+)</name>
        <dbReference type="ChEBI" id="CHEBI:18420"/>
    </ligand>
</feature>
<dbReference type="InterPro" id="IPR022963">
    <property type="entry name" value="Galactokinase_bac"/>
</dbReference>
<name>A0A4U1IWX7_9BACT</name>
<feature type="site" description="Transition state stabilizer" evidence="11">
    <location>
        <position position="30"/>
    </location>
</feature>
<dbReference type="FunFam" id="3.30.70.890:FF:000001">
    <property type="entry name" value="Galactokinase"/>
    <property type="match status" value="1"/>
</dbReference>
<evidence type="ECO:0000256" key="1">
    <source>
        <dbReference type="ARBA" id="ARBA00006566"/>
    </source>
</evidence>
<feature type="binding site" evidence="11">
    <location>
        <position position="224"/>
    </location>
    <ligand>
        <name>substrate</name>
    </ligand>
</feature>
<dbReference type="GO" id="GO:0005829">
    <property type="term" value="C:cytosol"/>
    <property type="evidence" value="ECO:0007669"/>
    <property type="project" value="TreeGrafter"/>
</dbReference>
<dbReference type="InterPro" id="IPR013750">
    <property type="entry name" value="GHMP_kinase_C_dom"/>
</dbReference>
<organism evidence="16 17">
    <name type="scientific">Polyangium fumosum</name>
    <dbReference type="NCBI Taxonomy" id="889272"/>
    <lineage>
        <taxon>Bacteria</taxon>
        <taxon>Pseudomonadati</taxon>
        <taxon>Myxococcota</taxon>
        <taxon>Polyangia</taxon>
        <taxon>Polyangiales</taxon>
        <taxon>Polyangiaceae</taxon>
        <taxon>Polyangium</taxon>
    </lineage>
</organism>
<evidence type="ECO:0000256" key="4">
    <source>
        <dbReference type="ARBA" id="ARBA00022723"/>
    </source>
</evidence>
<dbReference type="SUPFAM" id="SSF55060">
    <property type="entry name" value="GHMP Kinase, C-terminal domain"/>
    <property type="match status" value="1"/>
</dbReference>
<feature type="binding site" evidence="11">
    <location>
        <position position="130"/>
    </location>
    <ligand>
        <name>Mg(2+)</name>
        <dbReference type="ChEBI" id="CHEBI:18420"/>
    </ligand>
</feature>
<dbReference type="InterPro" id="IPR014721">
    <property type="entry name" value="Ribsml_uS5_D2-typ_fold_subgr"/>
</dbReference>
<comment type="function">
    <text evidence="11">Catalyzes the transfer of the gamma-phosphate of ATP to D-galactose to form alpha-D-galactose-1-phosphate (Gal-1-P).</text>
</comment>
<dbReference type="PIRSF" id="PIRSF000530">
    <property type="entry name" value="Galactokinase"/>
    <property type="match status" value="1"/>
</dbReference>
<dbReference type="PROSITE" id="PS00106">
    <property type="entry name" value="GALACTOKINASE"/>
    <property type="match status" value="1"/>
</dbReference>
<dbReference type="GO" id="GO:0004335">
    <property type="term" value="F:galactokinase activity"/>
    <property type="evidence" value="ECO:0007669"/>
    <property type="project" value="UniProtKB-UniRule"/>
</dbReference>
<accession>A0A4U1IWX7</accession>
<evidence type="ECO:0000256" key="9">
    <source>
        <dbReference type="ARBA" id="ARBA00023144"/>
    </source>
</evidence>